<dbReference type="OrthoDB" id="191037at2759"/>
<dbReference type="AlphaFoldDB" id="A0A8T2VH24"/>
<reference evidence="2" key="1">
    <citation type="submission" date="2021-08" db="EMBL/GenBank/DDBJ databases">
        <title>WGS assembly of Ceratopteris richardii.</title>
        <authorList>
            <person name="Marchant D.B."/>
            <person name="Chen G."/>
            <person name="Jenkins J."/>
            <person name="Shu S."/>
            <person name="Leebens-Mack J."/>
            <person name="Grimwood J."/>
            <person name="Schmutz J."/>
            <person name="Soltis P."/>
            <person name="Soltis D."/>
            <person name="Chen Z.-H."/>
        </authorList>
    </citation>
    <scope>NUCLEOTIDE SEQUENCE</scope>
    <source>
        <strain evidence="2">Whitten #5841</strain>
        <tissue evidence="2">Leaf</tissue>
    </source>
</reference>
<dbReference type="Pfam" id="PF07646">
    <property type="entry name" value="Kelch_2"/>
    <property type="match status" value="1"/>
</dbReference>
<dbReference type="Pfam" id="PF00646">
    <property type="entry name" value="F-box"/>
    <property type="match status" value="1"/>
</dbReference>
<evidence type="ECO:0000313" key="2">
    <source>
        <dbReference type="EMBL" id="KAH7443759.1"/>
    </source>
</evidence>
<dbReference type="InterPro" id="IPR036047">
    <property type="entry name" value="F-box-like_dom_sf"/>
</dbReference>
<dbReference type="SUPFAM" id="SSF81383">
    <property type="entry name" value="F-box domain"/>
    <property type="match status" value="1"/>
</dbReference>
<sequence length="415" mass="45567">MEDGPIHREVSGDEIGLYMSSDSRILIPSLLAQSVLSSHRSHTPTHLHTYTHTDTHRTAFMADFELIPHLPFDIAIDCLLRVPLYHHPALALVCRSWRALVSSSSFLQARLDSAYADHYAGLIQAVQCCQSASSTKIPIYAVSLYNPQSSWSRLPSIPDFPSGLPLFCQCAAVSGKLVIMGGWDPASWGVLRSVHVYDMVSAQWRRGSPMPSSRSFFTCVAIPGGRRCIAVAGGHDDAKNALRRVDVYDVDYDQWREMPDLNEERDECKAVVMDGKLTIVSGYPTESQGQFGSSGEVYDEDKSTWKIVDKMWPSGVSPSSAVTIAGELYACFDGKVMRRRLKDGQWQAVIELPQQIKILACTTSLTQSLFVAGYTAAGSTSIHAFTCSVLAPSWKVVEPASDFSGIFQGACTMVL</sequence>
<dbReference type="Proteomes" id="UP000825935">
    <property type="component" value="Chromosome 2"/>
</dbReference>
<dbReference type="Gene3D" id="2.120.10.80">
    <property type="entry name" value="Kelch-type beta propeller"/>
    <property type="match status" value="1"/>
</dbReference>
<name>A0A8T2VH24_CERRI</name>
<dbReference type="SMART" id="SM00612">
    <property type="entry name" value="Kelch"/>
    <property type="match status" value="3"/>
</dbReference>
<dbReference type="GO" id="GO:0080037">
    <property type="term" value="P:negative regulation of cytokinin-activated signaling pathway"/>
    <property type="evidence" value="ECO:0007669"/>
    <property type="project" value="InterPro"/>
</dbReference>
<feature type="domain" description="F-box" evidence="1">
    <location>
        <begin position="70"/>
        <end position="110"/>
    </location>
</feature>
<evidence type="ECO:0000259" key="1">
    <source>
        <dbReference type="SMART" id="SM00256"/>
    </source>
</evidence>
<dbReference type="SMART" id="SM00256">
    <property type="entry name" value="FBOX"/>
    <property type="match status" value="1"/>
</dbReference>
<dbReference type="OMA" id="EWVADHI"/>
<dbReference type="SUPFAM" id="SSF117281">
    <property type="entry name" value="Kelch motif"/>
    <property type="match status" value="1"/>
</dbReference>
<comment type="caution">
    <text evidence="2">The sequence shown here is derived from an EMBL/GenBank/DDBJ whole genome shotgun (WGS) entry which is preliminary data.</text>
</comment>
<dbReference type="PANTHER" id="PTHR46407">
    <property type="entry name" value="OS02G0208700 PROTEIN"/>
    <property type="match status" value="1"/>
</dbReference>
<organism evidence="2 3">
    <name type="scientific">Ceratopteris richardii</name>
    <name type="common">Triangle waterfern</name>
    <dbReference type="NCBI Taxonomy" id="49495"/>
    <lineage>
        <taxon>Eukaryota</taxon>
        <taxon>Viridiplantae</taxon>
        <taxon>Streptophyta</taxon>
        <taxon>Embryophyta</taxon>
        <taxon>Tracheophyta</taxon>
        <taxon>Polypodiopsida</taxon>
        <taxon>Polypodiidae</taxon>
        <taxon>Polypodiales</taxon>
        <taxon>Pteridineae</taxon>
        <taxon>Pteridaceae</taxon>
        <taxon>Parkerioideae</taxon>
        <taxon>Ceratopteris</taxon>
    </lineage>
</organism>
<dbReference type="InterPro" id="IPR044595">
    <property type="entry name" value="KMD1-4"/>
</dbReference>
<accession>A0A8T2VH24</accession>
<dbReference type="Pfam" id="PF01344">
    <property type="entry name" value="Kelch_1"/>
    <property type="match status" value="2"/>
</dbReference>
<evidence type="ECO:0000313" key="3">
    <source>
        <dbReference type="Proteomes" id="UP000825935"/>
    </source>
</evidence>
<dbReference type="GO" id="GO:2000762">
    <property type="term" value="P:regulation of phenylpropanoid metabolic process"/>
    <property type="evidence" value="ECO:0007669"/>
    <property type="project" value="InterPro"/>
</dbReference>
<dbReference type="InterPro" id="IPR011498">
    <property type="entry name" value="Kelch_2"/>
</dbReference>
<dbReference type="InterPro" id="IPR015915">
    <property type="entry name" value="Kelch-typ_b-propeller"/>
</dbReference>
<protein>
    <recommendedName>
        <fullName evidence="1">F-box domain-containing protein</fullName>
    </recommendedName>
</protein>
<dbReference type="PANTHER" id="PTHR46407:SF3">
    <property type="entry name" value="OS02G0208700 PROTEIN"/>
    <property type="match status" value="1"/>
</dbReference>
<proteinExistence type="predicted"/>
<keyword evidence="3" id="KW-1185">Reference proteome</keyword>
<dbReference type="CDD" id="cd22152">
    <property type="entry name" value="F-box_AtAFR-like"/>
    <property type="match status" value="1"/>
</dbReference>
<dbReference type="EMBL" id="CM035407">
    <property type="protein sequence ID" value="KAH7443759.1"/>
    <property type="molecule type" value="Genomic_DNA"/>
</dbReference>
<dbReference type="InterPro" id="IPR001810">
    <property type="entry name" value="F-box_dom"/>
</dbReference>
<gene>
    <name evidence="2" type="ORF">KP509_02G049800</name>
</gene>
<dbReference type="InterPro" id="IPR006652">
    <property type="entry name" value="Kelch_1"/>
</dbReference>